<evidence type="ECO:0000313" key="5">
    <source>
        <dbReference type="Proteomes" id="UP000220629"/>
    </source>
</evidence>
<evidence type="ECO:0000256" key="1">
    <source>
        <dbReference type="SAM" id="Coils"/>
    </source>
</evidence>
<gene>
    <name evidence="4" type="ORF">CRM94_28475</name>
</gene>
<keyword evidence="1" id="KW-0175">Coiled coil</keyword>
<accession>A0A2A7S460</accession>
<dbReference type="PRINTS" id="PR01490">
    <property type="entry name" value="RTXTOXIND"/>
</dbReference>
<dbReference type="Gene3D" id="2.40.50.100">
    <property type="match status" value="1"/>
</dbReference>
<evidence type="ECO:0000313" key="4">
    <source>
        <dbReference type="EMBL" id="PEH38338.1"/>
    </source>
</evidence>
<protein>
    <submittedName>
        <fullName evidence="4">MFP transporter</fullName>
    </submittedName>
</protein>
<dbReference type="Proteomes" id="UP000220629">
    <property type="component" value="Unassembled WGS sequence"/>
</dbReference>
<feature type="domain" description="AprE-like beta-barrel" evidence="3">
    <location>
        <begin position="307"/>
        <end position="398"/>
    </location>
</feature>
<dbReference type="Gene3D" id="2.40.30.170">
    <property type="match status" value="1"/>
</dbReference>
<comment type="caution">
    <text evidence="4">The sequence shown here is derived from an EMBL/GenBank/DDBJ whole genome shotgun (WGS) entry which is preliminary data.</text>
</comment>
<keyword evidence="2" id="KW-0472">Membrane</keyword>
<proteinExistence type="predicted"/>
<feature type="transmembrane region" description="Helical" evidence="2">
    <location>
        <begin position="29"/>
        <end position="49"/>
    </location>
</feature>
<dbReference type="InterPro" id="IPR058982">
    <property type="entry name" value="Beta-barrel_AprE"/>
</dbReference>
<dbReference type="InterPro" id="IPR050739">
    <property type="entry name" value="MFP"/>
</dbReference>
<dbReference type="EMBL" id="PDDY01000004">
    <property type="protein sequence ID" value="PEH38338.1"/>
    <property type="molecule type" value="Genomic_DNA"/>
</dbReference>
<reference evidence="5" key="1">
    <citation type="submission" date="2017-09" db="EMBL/GenBank/DDBJ databases">
        <title>FDA dAtabase for Regulatory Grade micrObial Sequences (FDA-ARGOS): Supporting development and validation of Infectious Disease Dx tests.</title>
        <authorList>
            <person name="Minogue T."/>
            <person name="Wolcott M."/>
            <person name="Wasieloski L."/>
            <person name="Aguilar W."/>
            <person name="Moore D."/>
            <person name="Tallon L."/>
            <person name="Sadzewicz L."/>
            <person name="Ott S."/>
            <person name="Zhao X."/>
            <person name="Nagaraj S."/>
            <person name="Vavikolanu K."/>
            <person name="Aluvathingal J."/>
            <person name="Nadendla S."/>
            <person name="Sichtig H."/>
        </authorList>
    </citation>
    <scope>NUCLEOTIDE SEQUENCE [LARGE SCALE GENOMIC DNA]</scope>
    <source>
        <strain evidence="5">FDAARGOS_390</strain>
    </source>
</reference>
<dbReference type="Pfam" id="PF26002">
    <property type="entry name" value="Beta-barrel_AprE"/>
    <property type="match status" value="1"/>
</dbReference>
<dbReference type="AlphaFoldDB" id="A0A2A7S460"/>
<evidence type="ECO:0000259" key="3">
    <source>
        <dbReference type="Pfam" id="PF26002"/>
    </source>
</evidence>
<feature type="coiled-coil region" evidence="1">
    <location>
        <begin position="118"/>
        <end position="170"/>
    </location>
</feature>
<name>A0A2A7S460_BURGA</name>
<organism evidence="4 5">
    <name type="scientific">Burkholderia gladioli</name>
    <name type="common">Pseudomonas marginata</name>
    <name type="synonym">Phytomonas marginata</name>
    <dbReference type="NCBI Taxonomy" id="28095"/>
    <lineage>
        <taxon>Bacteria</taxon>
        <taxon>Pseudomonadati</taxon>
        <taxon>Pseudomonadota</taxon>
        <taxon>Betaproteobacteria</taxon>
        <taxon>Burkholderiales</taxon>
        <taxon>Burkholderiaceae</taxon>
        <taxon>Burkholderia</taxon>
    </lineage>
</organism>
<dbReference type="RefSeq" id="WP_098153985.1">
    <property type="nucleotide sequence ID" value="NZ_CADFBT010000001.1"/>
</dbReference>
<keyword evidence="2" id="KW-0812">Transmembrane</keyword>
<dbReference type="PANTHER" id="PTHR30386:SF28">
    <property type="entry name" value="EXPORTED PROTEIN"/>
    <property type="match status" value="1"/>
</dbReference>
<dbReference type="PANTHER" id="PTHR30386">
    <property type="entry name" value="MEMBRANE FUSION SUBUNIT OF EMRAB-TOLC MULTIDRUG EFFLUX PUMP"/>
    <property type="match status" value="1"/>
</dbReference>
<keyword evidence="2" id="KW-1133">Transmembrane helix</keyword>
<evidence type="ECO:0000256" key="2">
    <source>
        <dbReference type="SAM" id="Phobius"/>
    </source>
</evidence>
<sequence>MPTRSLFRSAAQDAQRVPMLGTILLIRPVSISVLVALSVASAVALVLFFSLGSYTRRITVEGTVMPDVGLVKVYAPLSGTVLRKLVDEEEHVSRGMVLYTLSADVQSAAAGGTQAALIEQDRRRRASLLDEIDKTRQLQQDDRRSLEEKRTSLRSALARLDQQLGEQRERAAIAADGVARYRRLSAQDYISTDQLQQREADLLDQRSRLLGLQRDREDIAQTLRESENALSGLALKQQNQLAQMHRAVMDVEQSAIANEARREFVVTAPEAGTATALVAEAGQAVGTQHPILSIVPDGARWRLHLLVPSSAIGFVHVGDTVKIRYRAYPYQKFGQYTGHVRSIALTALSAAELGAGSEAGASSAGTFYRIVVALDSQTVMAYGKPRPLQAGMTVQADLLQERRRLYEWVLEPLYSVTGKY</sequence>